<dbReference type="InterPro" id="IPR001275">
    <property type="entry name" value="DM_DNA-bd"/>
</dbReference>
<evidence type="ECO:0000256" key="1">
    <source>
        <dbReference type="ARBA" id="ARBA00022723"/>
    </source>
</evidence>
<evidence type="ECO:0000256" key="2">
    <source>
        <dbReference type="ARBA" id="ARBA00022833"/>
    </source>
</evidence>
<feature type="compositionally biased region" description="Basic and acidic residues" evidence="6">
    <location>
        <begin position="202"/>
        <end position="211"/>
    </location>
</feature>
<dbReference type="GO" id="GO:0000978">
    <property type="term" value="F:RNA polymerase II cis-regulatory region sequence-specific DNA binding"/>
    <property type="evidence" value="ECO:0007669"/>
    <property type="project" value="TreeGrafter"/>
</dbReference>
<dbReference type="Gene3D" id="4.10.1040.10">
    <property type="entry name" value="DM DNA-binding domain"/>
    <property type="match status" value="1"/>
</dbReference>
<feature type="compositionally biased region" description="Polar residues" evidence="6">
    <location>
        <begin position="165"/>
        <end position="193"/>
    </location>
</feature>
<dbReference type="InterPro" id="IPR036407">
    <property type="entry name" value="DM_DNA-bd_sf"/>
</dbReference>
<evidence type="ECO:0000256" key="5">
    <source>
        <dbReference type="PROSITE-ProRule" id="PRU00070"/>
    </source>
</evidence>
<dbReference type="GO" id="GO:0046872">
    <property type="term" value="F:metal ion binding"/>
    <property type="evidence" value="ECO:0007669"/>
    <property type="project" value="UniProtKB-KW"/>
</dbReference>
<dbReference type="AlphaFoldDB" id="A0A238C292"/>
<dbReference type="EMBL" id="KZ269981">
    <property type="protein sequence ID" value="OZC11255.1"/>
    <property type="molecule type" value="Genomic_DNA"/>
</dbReference>
<evidence type="ECO:0000313" key="8">
    <source>
        <dbReference type="EMBL" id="OZC11255.1"/>
    </source>
</evidence>
<dbReference type="GO" id="GO:0005634">
    <property type="term" value="C:nucleus"/>
    <property type="evidence" value="ECO:0007669"/>
    <property type="project" value="UniProtKB-SubCell"/>
</dbReference>
<reference evidence="8 9" key="1">
    <citation type="submission" date="2015-12" db="EMBL/GenBank/DDBJ databases">
        <title>Draft genome of the nematode, Onchocerca flexuosa.</title>
        <authorList>
            <person name="Mitreva M."/>
        </authorList>
    </citation>
    <scope>NUCLEOTIDE SEQUENCE [LARGE SCALE GENOMIC DNA]</scope>
    <source>
        <strain evidence="8">Red Deer</strain>
    </source>
</reference>
<feature type="compositionally biased region" description="Polar residues" evidence="6">
    <location>
        <begin position="221"/>
        <end position="232"/>
    </location>
</feature>
<dbReference type="PROSITE" id="PS50809">
    <property type="entry name" value="DM_2"/>
    <property type="match status" value="1"/>
</dbReference>
<proteinExistence type="predicted"/>
<accession>A0A238C292</accession>
<keyword evidence="2 5" id="KW-0862">Zinc</keyword>
<evidence type="ECO:0000256" key="4">
    <source>
        <dbReference type="ARBA" id="ARBA00023242"/>
    </source>
</evidence>
<dbReference type="PANTHER" id="PTHR12322:SF116">
    <property type="entry name" value="DOUBLESEX-MAB RELATED 99B"/>
    <property type="match status" value="1"/>
</dbReference>
<dbReference type="Pfam" id="PF00751">
    <property type="entry name" value="DM"/>
    <property type="match status" value="1"/>
</dbReference>
<dbReference type="SUPFAM" id="SSF82927">
    <property type="entry name" value="Cysteine-rich DNA binding domain, (DM domain)"/>
    <property type="match status" value="1"/>
</dbReference>
<keyword evidence="3 5" id="KW-0238">DNA-binding</keyword>
<comment type="subcellular location">
    <subcellularLocation>
        <location evidence="5">Nucleus</location>
    </subcellularLocation>
</comment>
<keyword evidence="1 5" id="KW-0479">Metal-binding</keyword>
<dbReference type="InterPro" id="IPR026607">
    <property type="entry name" value="DMRT"/>
</dbReference>
<dbReference type="Proteomes" id="UP000242913">
    <property type="component" value="Unassembled WGS sequence"/>
</dbReference>
<dbReference type="OrthoDB" id="6162476at2759"/>
<dbReference type="FunFam" id="4.10.1040.10:FF:000001">
    <property type="entry name" value="doublesex- and mab-3-related transcription factor 1"/>
    <property type="match status" value="1"/>
</dbReference>
<feature type="compositionally biased region" description="Low complexity" evidence="6">
    <location>
        <begin position="138"/>
        <end position="149"/>
    </location>
</feature>
<organism evidence="8 9">
    <name type="scientific">Onchocerca flexuosa</name>
    <dbReference type="NCBI Taxonomy" id="387005"/>
    <lineage>
        <taxon>Eukaryota</taxon>
        <taxon>Metazoa</taxon>
        <taxon>Ecdysozoa</taxon>
        <taxon>Nematoda</taxon>
        <taxon>Chromadorea</taxon>
        <taxon>Rhabditida</taxon>
        <taxon>Spirurina</taxon>
        <taxon>Spiruromorpha</taxon>
        <taxon>Filarioidea</taxon>
        <taxon>Onchocercidae</taxon>
        <taxon>Onchocerca</taxon>
    </lineage>
</organism>
<feature type="domain" description="DM" evidence="7">
    <location>
        <begin position="59"/>
        <end position="106"/>
    </location>
</feature>
<feature type="region of interest" description="Disordered" evidence="6">
    <location>
        <begin position="135"/>
        <end position="232"/>
    </location>
</feature>
<keyword evidence="9" id="KW-1185">Reference proteome</keyword>
<gene>
    <name evidence="8" type="ORF">X798_01671</name>
</gene>
<keyword evidence="4 5" id="KW-0539">Nucleus</keyword>
<feature type="DNA-binding region" description="DM" evidence="5">
    <location>
        <begin position="59"/>
        <end position="106"/>
    </location>
</feature>
<name>A0A238C292_9BILA</name>
<dbReference type="PROSITE" id="PS40000">
    <property type="entry name" value="DM_1"/>
    <property type="match status" value="1"/>
</dbReference>
<evidence type="ECO:0000259" key="7">
    <source>
        <dbReference type="PROSITE" id="PS50809"/>
    </source>
</evidence>
<evidence type="ECO:0000256" key="6">
    <source>
        <dbReference type="SAM" id="MobiDB-lite"/>
    </source>
</evidence>
<evidence type="ECO:0000313" key="9">
    <source>
        <dbReference type="Proteomes" id="UP000242913"/>
    </source>
</evidence>
<evidence type="ECO:0000256" key="3">
    <source>
        <dbReference type="ARBA" id="ARBA00023125"/>
    </source>
</evidence>
<dbReference type="GO" id="GO:0007548">
    <property type="term" value="P:sex differentiation"/>
    <property type="evidence" value="ECO:0007669"/>
    <property type="project" value="TreeGrafter"/>
</dbReference>
<dbReference type="GO" id="GO:0000981">
    <property type="term" value="F:DNA-binding transcription factor activity, RNA polymerase II-specific"/>
    <property type="evidence" value="ECO:0007669"/>
    <property type="project" value="TreeGrafter"/>
</dbReference>
<dbReference type="SMART" id="SM00301">
    <property type="entry name" value="DM"/>
    <property type="match status" value="1"/>
</dbReference>
<protein>
    <submittedName>
        <fullName evidence="8">DM DNA binding domain protein</fullName>
    </submittedName>
</protein>
<sequence length="343" mass="37896">MLLASLSLASNIFHCSGSYLAEVEMTLNPNNLSLSGLGPSSIEQILRLRQERNQRVPKCARCRNHGTVSALKGHKRYCKWKDCMCAKCTLIAERQRVMAAQVALRRQQSQDEKEAKDLEILLGAERAGKLLKFMRQGETTTNESTTKESLLGSVATLEEDDKTKSSQIIDSPSTSLIKPKVSSSNTTQENFSLSIIPHQRSKNNDKADPESNKSYSPIDVTKSTEPQQPIYSSQWSNPLNFCTFQPLPSLPYRSQPFGQAVFPFGVGCYPINPTMMYTKSPFPSIPEGGAIAQITHSCDSSTSQSTAHFSYTSLAPLTSVQANPLDYRQNVKSSNSNEDLLSE</sequence>
<dbReference type="PANTHER" id="PTHR12322">
    <property type="entry name" value="DOUBLESEX AND MAB-3 RELATED TRANSCRIPTION FACTOR DMRT"/>
    <property type="match status" value="1"/>
</dbReference>